<evidence type="ECO:0000313" key="1">
    <source>
        <dbReference type="EMBL" id="QYA57294.1"/>
    </source>
</evidence>
<accession>A0AAE7W990</accession>
<reference evidence="1 2" key="1">
    <citation type="submission" date="2021-03" db="EMBL/GenBank/DDBJ databases">
        <authorList>
            <person name="Thompson D.W."/>
            <person name="Brown H.M.F."/>
            <person name="Thompson S.D."/>
            <person name="Grose J.H."/>
        </authorList>
    </citation>
    <scope>NUCLEOTIDE SEQUENCE [LARGE SCALE GENOMIC DNA]</scope>
</reference>
<gene>
    <name evidence="1" type="ORF">ZYZZX_66</name>
</gene>
<dbReference type="EMBL" id="MW749004">
    <property type="protein sequence ID" value="QYA57294.1"/>
    <property type="molecule type" value="Genomic_DNA"/>
</dbReference>
<organism evidence="1 2">
    <name type="scientific">Hafnia phage vB_HpaM_Zyzzx</name>
    <dbReference type="NCBI Taxonomy" id="2836109"/>
    <lineage>
        <taxon>Viruses</taxon>
        <taxon>Duplodnaviria</taxon>
        <taxon>Heunggongvirae</taxon>
        <taxon>Uroviricota</taxon>
        <taxon>Caudoviricetes</taxon>
        <taxon>Andersonviridae</taxon>
        <taxon>Andersonviridae incertae sedis</taxon>
        <taxon>Daniellevirus</taxon>
        <taxon>Daniellevirus Zyzzx</taxon>
    </lineage>
</organism>
<dbReference type="Proteomes" id="UP000827415">
    <property type="component" value="Segment"/>
</dbReference>
<proteinExistence type="predicted"/>
<protein>
    <submittedName>
        <fullName evidence="1">Uncharacterized protein</fullName>
    </submittedName>
</protein>
<name>A0AAE7W990_9CAUD</name>
<evidence type="ECO:0000313" key="2">
    <source>
        <dbReference type="Proteomes" id="UP000827415"/>
    </source>
</evidence>
<keyword evidence="2" id="KW-1185">Reference proteome</keyword>
<sequence length="147" mass="16962">MIITPSKQENETLKLTKRILKMTTTTKLEETFIMMNALNVAASMTVIKKQIENFEDALQFFNNVSSPIKTVYNEMVKEYPELMLHVKEGYKKKGSKLENVFSAYKQLIKFYGVLYLGLSNSASELLYQRLRKSEAFSGEDYSMVSGW</sequence>